<dbReference type="NCBIfam" id="NF033521">
    <property type="entry name" value="lasso_leader_L3"/>
    <property type="match status" value="1"/>
</dbReference>
<dbReference type="Proteomes" id="UP000587462">
    <property type="component" value="Unassembled WGS sequence"/>
</dbReference>
<dbReference type="NCBIfam" id="NF033525">
    <property type="entry name" value="lasso_albusnod"/>
    <property type="match status" value="1"/>
</dbReference>
<proteinExistence type="predicted"/>
<keyword evidence="2" id="KW-1185">Reference proteome</keyword>
<accession>A0A7Y7E949</accession>
<organism evidence="1 2">
    <name type="scientific">Streptomyces morookaense</name>
    <name type="common">Streptoverticillium morookaense</name>
    <dbReference type="NCBI Taxonomy" id="1970"/>
    <lineage>
        <taxon>Bacteria</taxon>
        <taxon>Bacillati</taxon>
        <taxon>Actinomycetota</taxon>
        <taxon>Actinomycetes</taxon>
        <taxon>Kitasatosporales</taxon>
        <taxon>Streptomycetaceae</taxon>
        <taxon>Streptomyces</taxon>
    </lineage>
</organism>
<name>A0A7Y7E949_STRMO</name>
<reference evidence="1 2" key="1">
    <citation type="submission" date="2020-04" db="EMBL/GenBank/DDBJ databases">
        <title>Draft Genome Sequence of Streptomyces morookaense DSM 40503, an 8-azaguanine-producing strain.</title>
        <authorList>
            <person name="Qi J."/>
            <person name="Gao J.-M."/>
        </authorList>
    </citation>
    <scope>NUCLEOTIDE SEQUENCE [LARGE SCALE GENOMIC DNA]</scope>
    <source>
        <strain evidence="1 2">DSM 40503</strain>
    </source>
</reference>
<dbReference type="EMBL" id="JABBXF010000046">
    <property type="protein sequence ID" value="NVK80041.1"/>
    <property type="molecule type" value="Genomic_DNA"/>
</dbReference>
<comment type="caution">
    <text evidence="1">The sequence shown here is derived from an EMBL/GenBank/DDBJ whole genome shotgun (WGS) entry which is preliminary data.</text>
</comment>
<gene>
    <name evidence="1" type="ORF">HG542_20585</name>
</gene>
<sequence length="42" mass="4767">MERRDSEQNEAYETPQLVEVGGFADLTLGSGHQHSESYGYYD</sequence>
<evidence type="ECO:0000313" key="2">
    <source>
        <dbReference type="Proteomes" id="UP000587462"/>
    </source>
</evidence>
<dbReference type="AlphaFoldDB" id="A0A7Y7E949"/>
<evidence type="ECO:0000313" key="1">
    <source>
        <dbReference type="EMBL" id="NVK80041.1"/>
    </source>
</evidence>
<protein>
    <submittedName>
        <fullName evidence="1">Albusnodin family lasso peptide</fullName>
    </submittedName>
</protein>
<dbReference type="RefSeq" id="WP_171083553.1">
    <property type="nucleotide sequence ID" value="NZ_BNBU01000008.1"/>
</dbReference>